<dbReference type="EMBL" id="AK371169">
    <property type="protein sequence ID" value="BAK02367.1"/>
    <property type="molecule type" value="mRNA"/>
</dbReference>
<protein>
    <submittedName>
        <fullName evidence="1">Predicted protein</fullName>
    </submittedName>
</protein>
<evidence type="ECO:0000313" key="1">
    <source>
        <dbReference type="EMBL" id="BAK02367.1"/>
    </source>
</evidence>
<dbReference type="AlphaFoldDB" id="F2E4U5"/>
<name>F2E4U5_HORVV</name>
<accession>F2E4U5</accession>
<organism evidence="1">
    <name type="scientific">Hordeum vulgare subsp. vulgare</name>
    <name type="common">Domesticated barley</name>
    <dbReference type="NCBI Taxonomy" id="112509"/>
    <lineage>
        <taxon>Eukaryota</taxon>
        <taxon>Viridiplantae</taxon>
        <taxon>Streptophyta</taxon>
        <taxon>Embryophyta</taxon>
        <taxon>Tracheophyta</taxon>
        <taxon>Spermatophyta</taxon>
        <taxon>Magnoliopsida</taxon>
        <taxon>Liliopsida</taxon>
        <taxon>Poales</taxon>
        <taxon>Poaceae</taxon>
        <taxon>BOP clade</taxon>
        <taxon>Pooideae</taxon>
        <taxon>Triticodae</taxon>
        <taxon>Triticeae</taxon>
        <taxon>Hordeinae</taxon>
        <taxon>Hordeum</taxon>
    </lineage>
</organism>
<sequence length="103" mass="11917">MSHYNLISATNPEKICEENQKKIANRRLYMNNHVRYSFDSADYYKQADLAQKDKEKEASVQYLSNPPVVKKKIPVLKQGHSSGKKIFDSADYFLEIYGKTPVN</sequence>
<proteinExistence type="evidence at transcript level"/>
<reference evidence="1" key="1">
    <citation type="journal article" date="2011" name="Plant Physiol.">
        <title>Comprehensive sequence analysis of 24,783 barley full-length cDNAs derived from 12 clone libraries.</title>
        <authorList>
            <person name="Matsumoto T."/>
            <person name="Tanaka T."/>
            <person name="Sakai H."/>
            <person name="Amano N."/>
            <person name="Kanamori H."/>
            <person name="Kurita K."/>
            <person name="Kikuta A."/>
            <person name="Kamiya K."/>
            <person name="Yamamoto M."/>
            <person name="Ikawa H."/>
            <person name="Fujii N."/>
            <person name="Hori K."/>
            <person name="Itoh T."/>
            <person name="Sato K."/>
        </authorList>
    </citation>
    <scope>NUCLEOTIDE SEQUENCE</scope>
    <source>
        <tissue evidence="1">Shoot and root</tissue>
    </source>
</reference>